<dbReference type="EMBL" id="CP003775">
    <property type="protein sequence ID" value="AFQ51154.1"/>
    <property type="molecule type" value="Genomic_DNA"/>
</dbReference>
<dbReference type="Pfam" id="PF00389">
    <property type="entry name" value="2-Hacid_dh"/>
    <property type="match status" value="1"/>
</dbReference>
<evidence type="ECO:0000259" key="4">
    <source>
        <dbReference type="Pfam" id="PF00389"/>
    </source>
</evidence>
<evidence type="ECO:0000256" key="2">
    <source>
        <dbReference type="ARBA" id="ARBA00023027"/>
    </source>
</evidence>
<dbReference type="GO" id="GO:0051287">
    <property type="term" value="F:NAD binding"/>
    <property type="evidence" value="ECO:0007669"/>
    <property type="project" value="InterPro"/>
</dbReference>
<dbReference type="Gene3D" id="3.40.50.720">
    <property type="entry name" value="NAD(P)-binding Rossmann-like Domain"/>
    <property type="match status" value="2"/>
</dbReference>
<dbReference type="AlphaFoldDB" id="A0A9W3K686"/>
<gene>
    <name evidence="6" type="ORF">GEM_4765</name>
</gene>
<dbReference type="CDD" id="cd05300">
    <property type="entry name" value="2-Hacid_dh_1"/>
    <property type="match status" value="1"/>
</dbReference>
<evidence type="ECO:0000256" key="3">
    <source>
        <dbReference type="RuleBase" id="RU003719"/>
    </source>
</evidence>
<evidence type="ECO:0000313" key="7">
    <source>
        <dbReference type="Proteomes" id="UP000032866"/>
    </source>
</evidence>
<comment type="similarity">
    <text evidence="3">Belongs to the D-isomer specific 2-hydroxyacid dehydrogenase family.</text>
</comment>
<dbReference type="PROSITE" id="PS00671">
    <property type="entry name" value="D_2_HYDROXYACID_DH_3"/>
    <property type="match status" value="1"/>
</dbReference>
<dbReference type="PANTHER" id="PTHR43333:SF1">
    <property type="entry name" value="D-ISOMER SPECIFIC 2-HYDROXYACID DEHYDROGENASE NAD-BINDING DOMAIN-CONTAINING PROTEIN"/>
    <property type="match status" value="1"/>
</dbReference>
<dbReference type="RefSeq" id="WP_014899917.1">
    <property type="nucleotide sequence ID" value="NC_018514.1"/>
</dbReference>
<proteinExistence type="inferred from homology"/>
<reference evidence="6 7" key="1">
    <citation type="journal article" date="2012" name="J. Bacteriol.">
        <title>Complete Genome Sequence of Burkholderia sp. Strain GG4, a Betaproteobacterium That Reduces 3-Oxo-N-Acylhomoserine Lactones and Produces Different N-Acylhomoserine Lactones.</title>
        <authorList>
            <person name="Hong K.W."/>
            <person name="Koh C.L."/>
            <person name="Sam C.K."/>
            <person name="Yin W.F."/>
            <person name="Chan K.G."/>
        </authorList>
    </citation>
    <scope>NUCLEOTIDE SEQUENCE [LARGE SCALE GENOMIC DNA]</scope>
    <source>
        <strain evidence="6 7">GG4</strain>
    </source>
</reference>
<evidence type="ECO:0000256" key="1">
    <source>
        <dbReference type="ARBA" id="ARBA00023002"/>
    </source>
</evidence>
<evidence type="ECO:0000313" key="6">
    <source>
        <dbReference type="EMBL" id="AFQ51154.1"/>
    </source>
</evidence>
<sequence>MKVAYLGSLARSLVAMELDNDPFEIMPADNASELAAMISDADVLVTTGPSYTKEIADVVGRSTRLQLIQLMSAGFENLVKYGFPPSAKVTNAADAWSIAVAEHAMMLVLALSKRIPDALFLQAARQWGRTYSDSSRSLYGKTIAIVGYGRIGRALAVRAKAFSMRTIGLNRAGEGDAFVDEIAEIVNFRTVVSQADVVVAAVPSTSETVGMFDREAFSRFKDGALFINVARGDIVNQTDLDDALRSGKLGGAAVDVTSPEPLPRSDPFWSTPNLIITPHVAGAVSDIVPDNIKDIVSENLRRLARGEKLKNLVSIS</sequence>
<keyword evidence="2" id="KW-0520">NAD</keyword>
<dbReference type="InterPro" id="IPR029753">
    <property type="entry name" value="D-isomer_DH_CS"/>
</dbReference>
<name>A0A9W3K686_BURCE</name>
<dbReference type="InterPro" id="IPR006140">
    <property type="entry name" value="D-isomer_DH_NAD-bd"/>
</dbReference>
<accession>A0A9W3K686</accession>
<dbReference type="Pfam" id="PF02826">
    <property type="entry name" value="2-Hacid_dh_C"/>
    <property type="match status" value="1"/>
</dbReference>
<dbReference type="GO" id="GO:0016616">
    <property type="term" value="F:oxidoreductase activity, acting on the CH-OH group of donors, NAD or NADP as acceptor"/>
    <property type="evidence" value="ECO:0007669"/>
    <property type="project" value="InterPro"/>
</dbReference>
<dbReference type="SUPFAM" id="SSF51735">
    <property type="entry name" value="NAD(P)-binding Rossmann-fold domains"/>
    <property type="match status" value="1"/>
</dbReference>
<organism evidence="6 7">
    <name type="scientific">Burkholderia cepacia GG4</name>
    <dbReference type="NCBI Taxonomy" id="1009846"/>
    <lineage>
        <taxon>Bacteria</taxon>
        <taxon>Pseudomonadati</taxon>
        <taxon>Pseudomonadota</taxon>
        <taxon>Betaproteobacteria</taxon>
        <taxon>Burkholderiales</taxon>
        <taxon>Burkholderiaceae</taxon>
        <taxon>Burkholderia</taxon>
        <taxon>Burkholderia cepacia complex</taxon>
    </lineage>
</organism>
<feature type="domain" description="D-isomer specific 2-hydroxyacid dehydrogenase NAD-binding" evidence="5">
    <location>
        <begin position="105"/>
        <end position="281"/>
    </location>
</feature>
<keyword evidence="1 3" id="KW-0560">Oxidoreductase</keyword>
<dbReference type="SUPFAM" id="SSF52283">
    <property type="entry name" value="Formate/glycerate dehydrogenase catalytic domain-like"/>
    <property type="match status" value="1"/>
</dbReference>
<dbReference type="InterPro" id="IPR036291">
    <property type="entry name" value="NAD(P)-bd_dom_sf"/>
</dbReference>
<dbReference type="KEGG" id="bct:GEM_4765"/>
<evidence type="ECO:0000259" key="5">
    <source>
        <dbReference type="Pfam" id="PF02826"/>
    </source>
</evidence>
<dbReference type="Proteomes" id="UP000032866">
    <property type="component" value="Chromosome 2"/>
</dbReference>
<dbReference type="PANTHER" id="PTHR43333">
    <property type="entry name" value="2-HACID_DH_C DOMAIN-CONTAINING PROTEIN"/>
    <property type="match status" value="1"/>
</dbReference>
<feature type="domain" description="D-isomer specific 2-hydroxyacid dehydrogenase catalytic" evidence="4">
    <location>
        <begin position="27"/>
        <end position="313"/>
    </location>
</feature>
<dbReference type="InterPro" id="IPR006139">
    <property type="entry name" value="D-isomer_2_OHA_DH_cat_dom"/>
</dbReference>
<protein>
    <submittedName>
        <fullName evidence="6">D-isomer specific 2-hydroxyacid dehydrogenase NAD-binding protein</fullName>
    </submittedName>
</protein>